<evidence type="ECO:0008006" key="7">
    <source>
        <dbReference type="Google" id="ProtNLM"/>
    </source>
</evidence>
<dbReference type="InterPro" id="IPR029063">
    <property type="entry name" value="SAM-dependent_MTases_sf"/>
</dbReference>
<dbReference type="PANTHER" id="PTHR32266:SF12">
    <property type="entry name" value="NICOTIANAMINE SYNTHASE 3"/>
    <property type="match status" value="1"/>
</dbReference>
<dbReference type="GO" id="GO:0030418">
    <property type="term" value="P:nicotianamine biosynthetic process"/>
    <property type="evidence" value="ECO:0007669"/>
    <property type="project" value="InterPro"/>
</dbReference>
<organism evidence="5 6">
    <name type="scientific">Phaeosphaeria nodorum (strain SN15 / ATCC MYA-4574 / FGSC 10173)</name>
    <name type="common">Glume blotch fungus</name>
    <name type="synonym">Parastagonospora nodorum</name>
    <dbReference type="NCBI Taxonomy" id="321614"/>
    <lineage>
        <taxon>Eukaryota</taxon>
        <taxon>Fungi</taxon>
        <taxon>Dikarya</taxon>
        <taxon>Ascomycota</taxon>
        <taxon>Pezizomycotina</taxon>
        <taxon>Dothideomycetes</taxon>
        <taxon>Pleosporomycetidae</taxon>
        <taxon>Pleosporales</taxon>
        <taxon>Pleosporineae</taxon>
        <taxon>Phaeosphaeriaceae</taxon>
        <taxon>Parastagonospora</taxon>
    </lineage>
</organism>
<reference evidence="6" key="1">
    <citation type="journal article" date="2021" name="BMC Genomics">
        <title>Chromosome-level genome assembly and manually-curated proteome of model necrotroph Parastagonospora nodorum Sn15 reveals a genome-wide trove of candidate effector homologs, and redundancy of virulence-related functions within an accessory chromosome.</title>
        <authorList>
            <person name="Bertazzoni S."/>
            <person name="Jones D.A.B."/>
            <person name="Phan H.T."/>
            <person name="Tan K.-C."/>
            <person name="Hane J.K."/>
        </authorList>
    </citation>
    <scope>NUCLEOTIDE SEQUENCE [LARGE SCALE GENOMIC DNA]</scope>
    <source>
        <strain evidence="6">SN15 / ATCC MYA-4574 / FGSC 10173)</strain>
    </source>
</reference>
<dbReference type="Proteomes" id="UP000663193">
    <property type="component" value="Chromosome 1"/>
</dbReference>
<evidence type="ECO:0000256" key="3">
    <source>
        <dbReference type="ARBA" id="ARBA00022691"/>
    </source>
</evidence>
<dbReference type="PANTHER" id="PTHR32266">
    <property type="entry name" value="NICOTIANAMINE SYNTHASE 3"/>
    <property type="match status" value="1"/>
</dbReference>
<sequence length="323" mass="35381">MSTYTPNESVSMGSSKSKYEAGPTNAITPPRTPTTTTSSAHKLFAEIQEIYADLLKLPNLAPGGQVDELLTRLVGLCITPQSADFVSTLFSIRGANELYEELRPLCAAAEGELEKFWAGRIIQDAEAQPTLDPKSLLASFPYHQNYIDLSNLEMATLSAYLSHNLPPKNIAFIGSGPLPLTSLCILDRYPSSTVHNIDRDATALSVSKTLCQKLGYDRMTFSREDITAQESKTKWGDFDVVFLAALVGCDTASKISILKSLAQKLTVGTLVVARSAKGLREVLYPVLELSNELERETGLEILVEVHPWTKVVNSVVVMRVTER</sequence>
<dbReference type="AlphaFoldDB" id="A0A7U2EP45"/>
<evidence type="ECO:0000313" key="5">
    <source>
        <dbReference type="EMBL" id="QRC90430.1"/>
    </source>
</evidence>
<dbReference type="EMBL" id="CP069023">
    <property type="protein sequence ID" value="QRC90430.1"/>
    <property type="molecule type" value="Genomic_DNA"/>
</dbReference>
<dbReference type="OrthoDB" id="1858069at2759"/>
<dbReference type="OMA" id="NIDMSPT"/>
<accession>A0A7U2EP45</accession>
<dbReference type="Gene3D" id="3.40.50.150">
    <property type="entry name" value="Vaccinia Virus protein VP39"/>
    <property type="match status" value="1"/>
</dbReference>
<dbReference type="SUPFAM" id="SSF53335">
    <property type="entry name" value="S-adenosyl-L-methionine-dependent methyltransferases"/>
    <property type="match status" value="1"/>
</dbReference>
<feature type="region of interest" description="Disordered" evidence="4">
    <location>
        <begin position="1"/>
        <end position="38"/>
    </location>
</feature>
<evidence type="ECO:0000256" key="2">
    <source>
        <dbReference type="ARBA" id="ARBA00022679"/>
    </source>
</evidence>
<dbReference type="VEuPathDB" id="FungiDB:JI435_098390"/>
<protein>
    <recommendedName>
        <fullName evidence="7">Nicotianamine synthase</fullName>
    </recommendedName>
</protein>
<evidence type="ECO:0000256" key="1">
    <source>
        <dbReference type="ARBA" id="ARBA00007009"/>
    </source>
</evidence>
<evidence type="ECO:0000256" key="4">
    <source>
        <dbReference type="SAM" id="MobiDB-lite"/>
    </source>
</evidence>
<gene>
    <name evidence="5" type="ORF">JI435_098390</name>
</gene>
<feature type="compositionally biased region" description="Polar residues" evidence="4">
    <location>
        <begin position="1"/>
        <end position="16"/>
    </location>
</feature>
<keyword evidence="2" id="KW-0808">Transferase</keyword>
<keyword evidence="6" id="KW-1185">Reference proteome</keyword>
<keyword evidence="3" id="KW-0949">S-adenosyl-L-methionine</keyword>
<dbReference type="PROSITE" id="PS51142">
    <property type="entry name" value="NAS"/>
    <property type="match status" value="1"/>
</dbReference>
<proteinExistence type="inferred from homology"/>
<evidence type="ECO:0000313" key="6">
    <source>
        <dbReference type="Proteomes" id="UP000663193"/>
    </source>
</evidence>
<feature type="compositionally biased region" description="Low complexity" evidence="4">
    <location>
        <begin position="23"/>
        <end position="37"/>
    </location>
</feature>
<name>A0A7U2EP45_PHANO</name>
<dbReference type="GO" id="GO:0030410">
    <property type="term" value="F:nicotianamine synthase activity"/>
    <property type="evidence" value="ECO:0007669"/>
    <property type="project" value="InterPro"/>
</dbReference>
<comment type="similarity">
    <text evidence="1">Belongs to the nicotianamine synthase (NAS)-like family.</text>
</comment>
<dbReference type="InterPro" id="IPR004298">
    <property type="entry name" value="Nicotian_synth"/>
</dbReference>
<dbReference type="Pfam" id="PF03059">
    <property type="entry name" value="NAS"/>
    <property type="match status" value="1"/>
</dbReference>